<keyword evidence="4 6" id="KW-1133">Transmembrane helix</keyword>
<dbReference type="RefSeq" id="WP_123710506.1">
    <property type="nucleotide sequence ID" value="NZ_RKHR01000001.1"/>
</dbReference>
<evidence type="ECO:0000256" key="6">
    <source>
        <dbReference type="SAM" id="Phobius"/>
    </source>
</evidence>
<dbReference type="AlphaFoldDB" id="A0A3N2E1W7"/>
<evidence type="ECO:0000256" key="2">
    <source>
        <dbReference type="ARBA" id="ARBA00022519"/>
    </source>
</evidence>
<keyword evidence="2" id="KW-0997">Cell inner membrane</keyword>
<dbReference type="PANTHER" id="PTHR37481:SF1">
    <property type="entry name" value="LIPOPOLYSACCHARIDE EXPORT SYSTEM PROTEIN LPTC"/>
    <property type="match status" value="1"/>
</dbReference>
<keyword evidence="8" id="KW-1185">Reference proteome</keyword>
<dbReference type="InterPro" id="IPR026265">
    <property type="entry name" value="LptC"/>
</dbReference>
<dbReference type="GO" id="GO:0017089">
    <property type="term" value="F:glycolipid transfer activity"/>
    <property type="evidence" value="ECO:0007669"/>
    <property type="project" value="TreeGrafter"/>
</dbReference>
<feature type="transmembrane region" description="Helical" evidence="6">
    <location>
        <begin position="12"/>
        <end position="29"/>
    </location>
</feature>
<sequence length="190" mass="20774">MSRRSRQVQQQLALVATVVAITIATFYLLSSRKVQELTTADTITSPEWYISKADFLSYGPDGIIRSKGLASEAIHHDYNQQTTIESPKLTSFLLGTPYRTAVAQHGTINSKKVILLTKDVVLTQFPSKQDRVLTLTTQSLLIDTKNNTADTSAPVTIRQGSGKTDAIGLHADLDLNFLSLLSGVHTVYAP</sequence>
<evidence type="ECO:0000256" key="4">
    <source>
        <dbReference type="ARBA" id="ARBA00022989"/>
    </source>
</evidence>
<protein>
    <submittedName>
        <fullName evidence="7">LPS export ABC transporter protein LptC</fullName>
    </submittedName>
</protein>
<dbReference type="GO" id="GO:0030288">
    <property type="term" value="C:outer membrane-bounded periplasmic space"/>
    <property type="evidence" value="ECO:0007669"/>
    <property type="project" value="TreeGrafter"/>
</dbReference>
<reference evidence="7 8" key="1">
    <citation type="submission" date="2018-11" db="EMBL/GenBank/DDBJ databases">
        <title>Genomic Encyclopedia of Type Strains, Phase IV (KMG-IV): sequencing the most valuable type-strain genomes for metagenomic binning, comparative biology and taxonomic classification.</title>
        <authorList>
            <person name="Goeker M."/>
        </authorList>
    </citation>
    <scope>NUCLEOTIDE SEQUENCE [LARGE SCALE GENOMIC DNA]</scope>
    <source>
        <strain evidence="7 8">DSM 100316</strain>
    </source>
</reference>
<evidence type="ECO:0000256" key="3">
    <source>
        <dbReference type="ARBA" id="ARBA00022692"/>
    </source>
</evidence>
<dbReference type="Gene3D" id="2.60.450.10">
    <property type="entry name" value="Lipopolysaccharide (LPS) transport protein A like domain"/>
    <property type="match status" value="1"/>
</dbReference>
<dbReference type="EMBL" id="RKHR01000001">
    <property type="protein sequence ID" value="ROS06111.1"/>
    <property type="molecule type" value="Genomic_DNA"/>
</dbReference>
<organism evidence="7 8">
    <name type="scientific">Sinobacterium caligoides</name>
    <dbReference type="NCBI Taxonomy" id="933926"/>
    <lineage>
        <taxon>Bacteria</taxon>
        <taxon>Pseudomonadati</taxon>
        <taxon>Pseudomonadota</taxon>
        <taxon>Gammaproteobacteria</taxon>
        <taxon>Cellvibrionales</taxon>
        <taxon>Spongiibacteraceae</taxon>
        <taxon>Sinobacterium</taxon>
    </lineage>
</organism>
<dbReference type="Pfam" id="PF06835">
    <property type="entry name" value="LptC"/>
    <property type="match status" value="1"/>
</dbReference>
<evidence type="ECO:0000313" key="7">
    <source>
        <dbReference type="EMBL" id="ROS06111.1"/>
    </source>
</evidence>
<accession>A0A3N2E1W7</accession>
<dbReference type="InterPro" id="IPR052363">
    <property type="entry name" value="LPS_export_LptC"/>
</dbReference>
<dbReference type="NCBIfam" id="TIGR04409">
    <property type="entry name" value="LptC_YrbK"/>
    <property type="match status" value="1"/>
</dbReference>
<name>A0A3N2E1W7_9GAMM</name>
<gene>
    <name evidence="7" type="ORF">EDC56_0018</name>
</gene>
<dbReference type="PANTHER" id="PTHR37481">
    <property type="entry name" value="LIPOPOLYSACCHARIDE EXPORT SYSTEM PROTEIN LPTC"/>
    <property type="match status" value="1"/>
</dbReference>
<dbReference type="GO" id="GO:0005886">
    <property type="term" value="C:plasma membrane"/>
    <property type="evidence" value="ECO:0007669"/>
    <property type="project" value="InterPro"/>
</dbReference>
<evidence type="ECO:0000256" key="5">
    <source>
        <dbReference type="ARBA" id="ARBA00023136"/>
    </source>
</evidence>
<keyword evidence="1" id="KW-1003">Cell membrane</keyword>
<evidence type="ECO:0000313" key="8">
    <source>
        <dbReference type="Proteomes" id="UP000275394"/>
    </source>
</evidence>
<comment type="caution">
    <text evidence="7">The sequence shown here is derived from an EMBL/GenBank/DDBJ whole genome shotgun (WGS) entry which is preliminary data.</text>
</comment>
<proteinExistence type="predicted"/>
<keyword evidence="3 6" id="KW-0812">Transmembrane</keyword>
<evidence type="ECO:0000256" key="1">
    <source>
        <dbReference type="ARBA" id="ARBA00022475"/>
    </source>
</evidence>
<keyword evidence="5 6" id="KW-0472">Membrane</keyword>
<dbReference type="Proteomes" id="UP000275394">
    <property type="component" value="Unassembled WGS sequence"/>
</dbReference>
<dbReference type="GO" id="GO:0015221">
    <property type="term" value="F:lipopolysaccharide transmembrane transporter activity"/>
    <property type="evidence" value="ECO:0007669"/>
    <property type="project" value="InterPro"/>
</dbReference>
<dbReference type="InterPro" id="IPR010664">
    <property type="entry name" value="LipoPS_assembly_LptC-rel"/>
</dbReference>